<sequence length="568" mass="65362">MNSNFDKLTGKWQSLGKLGQEAEQYVTSDPSVALFKLRLFAEKMTEEILRLEGINTFEFDNQVDKLNKLEEEQLLSAEILMVFHHIRKAGNKAAHTGEGTTEETHMLLDQASYLGSWFIERYVENNRVFGKFIQDAEQYVTSDPSVALFKLRIFAEKMIEEILRLEGIIVLETNHQIDKLSKLEEKQLLPAEILMVFHHIRKAGNRAAHTGEGTTEEASILLEQASRLCSWFAEYVTNNDGKERKSLGKILRYISVGKNNLSFVPILPLVAIIPFEAFIWSIYGVGFAFGVAMTLFIIYIWRRARLNRSGHRKIGYTFWIGVFLIGSLGLLIEEDVIKTTSYKDIDFTLFPQDDVTTGSETMKNFNVYDSFYDDSTLYIDNKIIDTTNISWNIDVGSKIYAEWTFPWGGMKSDTQHVETEYMQLYPKADPQLQKQLTNFLNEFAKQCVQAKLKNNPNIVTLVSGDIDDMCKNASFFDDNEKLIETGIDFKNSKPEFYSSFLFNDYVLVFKLSAYIKYDTDGETETLDGSLRLIYNKTKKNWSVEHWSTDLLDQGEYENNPDVVITKFE</sequence>
<evidence type="ECO:0000256" key="1">
    <source>
        <dbReference type="SAM" id="Phobius"/>
    </source>
</evidence>
<feature type="domain" description="TcaA 4th" evidence="3">
    <location>
        <begin position="362"/>
        <end position="423"/>
    </location>
</feature>
<dbReference type="InterPro" id="IPR025285">
    <property type="entry name" value="DUF4145"/>
</dbReference>
<comment type="caution">
    <text evidence="4">The sequence shown here is derived from an EMBL/GenBank/DDBJ whole genome shotgun (WGS) entry which is preliminary data.</text>
</comment>
<dbReference type="RefSeq" id="WP_160802646.1">
    <property type="nucleotide sequence ID" value="NZ_WUUL01000013.1"/>
</dbReference>
<organism evidence="4 5">
    <name type="scientific">Shimazuella alba</name>
    <dbReference type="NCBI Taxonomy" id="2690964"/>
    <lineage>
        <taxon>Bacteria</taxon>
        <taxon>Bacillati</taxon>
        <taxon>Bacillota</taxon>
        <taxon>Bacilli</taxon>
        <taxon>Bacillales</taxon>
        <taxon>Thermoactinomycetaceae</taxon>
        <taxon>Shimazuella</taxon>
    </lineage>
</organism>
<dbReference type="EMBL" id="WUUL01000013">
    <property type="protein sequence ID" value="MXQ55294.1"/>
    <property type="molecule type" value="Genomic_DNA"/>
</dbReference>
<feature type="transmembrane region" description="Helical" evidence="1">
    <location>
        <begin position="313"/>
        <end position="332"/>
    </location>
</feature>
<evidence type="ECO:0000259" key="3">
    <source>
        <dbReference type="Pfam" id="PF22820"/>
    </source>
</evidence>
<evidence type="ECO:0000313" key="4">
    <source>
        <dbReference type="EMBL" id="MXQ55294.1"/>
    </source>
</evidence>
<evidence type="ECO:0000259" key="2">
    <source>
        <dbReference type="Pfam" id="PF13643"/>
    </source>
</evidence>
<dbReference type="Pfam" id="PF22820">
    <property type="entry name" value="TcaA_3rd_4th"/>
    <property type="match status" value="1"/>
</dbReference>
<accession>A0A6I4W3D6</accession>
<feature type="domain" description="DUF4145" evidence="2">
    <location>
        <begin position="20"/>
        <end position="107"/>
    </location>
</feature>
<evidence type="ECO:0000313" key="5">
    <source>
        <dbReference type="Proteomes" id="UP000430692"/>
    </source>
</evidence>
<dbReference type="AlphaFoldDB" id="A0A6I4W3D6"/>
<dbReference type="Proteomes" id="UP000430692">
    <property type="component" value="Unassembled WGS sequence"/>
</dbReference>
<feature type="transmembrane region" description="Helical" evidence="1">
    <location>
        <begin position="279"/>
        <end position="301"/>
    </location>
</feature>
<dbReference type="InterPro" id="IPR054530">
    <property type="entry name" value="TcaA_4th"/>
</dbReference>
<name>A0A6I4W3D6_9BACL</name>
<keyword evidence="1" id="KW-0812">Transmembrane</keyword>
<keyword evidence="1" id="KW-1133">Transmembrane helix</keyword>
<feature type="domain" description="DUF4145" evidence="2">
    <location>
        <begin position="135"/>
        <end position="222"/>
    </location>
</feature>
<protein>
    <submittedName>
        <fullName evidence="4">DUF4145 domain-containing protein</fullName>
    </submittedName>
</protein>
<reference evidence="4 5" key="1">
    <citation type="submission" date="2019-12" db="EMBL/GenBank/DDBJ databases">
        <title>Whole-genome analyses of novel actinobacteria.</title>
        <authorList>
            <person name="Sahin N."/>
            <person name="Saygin H."/>
        </authorList>
    </citation>
    <scope>NUCLEOTIDE SEQUENCE [LARGE SCALE GENOMIC DNA]</scope>
    <source>
        <strain evidence="4 5">KC615</strain>
    </source>
</reference>
<keyword evidence="5" id="KW-1185">Reference proteome</keyword>
<dbReference type="Pfam" id="PF13643">
    <property type="entry name" value="DUF4145"/>
    <property type="match status" value="2"/>
</dbReference>
<proteinExistence type="predicted"/>
<gene>
    <name evidence="4" type="ORF">GSM42_16545</name>
</gene>
<keyword evidence="1" id="KW-0472">Membrane</keyword>